<proteinExistence type="predicted"/>
<feature type="transmembrane region" description="Helical" evidence="2">
    <location>
        <begin position="324"/>
        <end position="343"/>
    </location>
</feature>
<feature type="signal peptide" evidence="3">
    <location>
        <begin position="1"/>
        <end position="21"/>
    </location>
</feature>
<accession>A0ABW4AME8</accession>
<evidence type="ECO:0000256" key="1">
    <source>
        <dbReference type="SAM" id="MobiDB-lite"/>
    </source>
</evidence>
<protein>
    <submittedName>
        <fullName evidence="4">WxL protein peptidoglycan domain-containing protein</fullName>
    </submittedName>
</protein>
<keyword evidence="2" id="KW-0472">Membrane</keyword>
<dbReference type="EMBL" id="JBHTMK010000053">
    <property type="protein sequence ID" value="MFD1372022.1"/>
    <property type="molecule type" value="Genomic_DNA"/>
</dbReference>
<keyword evidence="3" id="KW-0732">Signal</keyword>
<sequence length="369" mass="38104">MCTPGRAALLTAFLLAVPAPAADLPDAVPAPAADLPDAVPAPAAFLSAAESTPGTSATDALTWSVAPSGPKGPNGRTALDYKLDPGATLTDHVAVTNHSRQPLTLRLYATDAVTTPGGGFGLLAATAQPTGAGAWITPARTTVTLPASSRTVVPFTLTVPGNATPGDHAAGIVASLTEDTTGRRVTVDHRVGTRVHLRVTGPLRPELTVTDMHVTAVTSWNPFRLPRLTATLTVANTGNVRLSAQPSARISGPFGLGTRDATGATVPQILPGGSVRTTVRLTDVPPLMRAKLTVTVIPAAADGRPIDPAPLPATVDESRWLIPWPQLALLALVAALVTAGLLIRRRARRRFQKAITAAEARGRRQSPPS</sequence>
<evidence type="ECO:0000313" key="5">
    <source>
        <dbReference type="Proteomes" id="UP001597183"/>
    </source>
</evidence>
<comment type="caution">
    <text evidence="4">The sequence shown here is derived from an EMBL/GenBank/DDBJ whole genome shotgun (WGS) entry which is preliminary data.</text>
</comment>
<evidence type="ECO:0000313" key="4">
    <source>
        <dbReference type="EMBL" id="MFD1372022.1"/>
    </source>
</evidence>
<evidence type="ECO:0000256" key="3">
    <source>
        <dbReference type="SAM" id="SignalP"/>
    </source>
</evidence>
<name>A0ABW4AME8_9ACTN</name>
<evidence type="ECO:0000256" key="2">
    <source>
        <dbReference type="SAM" id="Phobius"/>
    </source>
</evidence>
<dbReference type="RefSeq" id="WP_317787119.1">
    <property type="nucleotide sequence ID" value="NZ_AP028461.1"/>
</dbReference>
<keyword evidence="5" id="KW-1185">Reference proteome</keyword>
<organism evidence="4 5">
    <name type="scientific">Actinoplanes sichuanensis</name>
    <dbReference type="NCBI Taxonomy" id="512349"/>
    <lineage>
        <taxon>Bacteria</taxon>
        <taxon>Bacillati</taxon>
        <taxon>Actinomycetota</taxon>
        <taxon>Actinomycetes</taxon>
        <taxon>Micromonosporales</taxon>
        <taxon>Micromonosporaceae</taxon>
        <taxon>Actinoplanes</taxon>
    </lineage>
</organism>
<keyword evidence="2" id="KW-1133">Transmembrane helix</keyword>
<keyword evidence="2" id="KW-0812">Transmembrane</keyword>
<dbReference type="Proteomes" id="UP001597183">
    <property type="component" value="Unassembled WGS sequence"/>
</dbReference>
<feature type="chain" id="PRO_5047266075" evidence="3">
    <location>
        <begin position="22"/>
        <end position="369"/>
    </location>
</feature>
<gene>
    <name evidence="4" type="ORF">ACFQ5G_42430</name>
</gene>
<feature type="region of interest" description="Disordered" evidence="1">
    <location>
        <begin position="53"/>
        <end position="76"/>
    </location>
</feature>
<reference evidence="5" key="1">
    <citation type="journal article" date="2019" name="Int. J. Syst. Evol. Microbiol.">
        <title>The Global Catalogue of Microorganisms (GCM) 10K type strain sequencing project: providing services to taxonomists for standard genome sequencing and annotation.</title>
        <authorList>
            <consortium name="The Broad Institute Genomics Platform"/>
            <consortium name="The Broad Institute Genome Sequencing Center for Infectious Disease"/>
            <person name="Wu L."/>
            <person name="Ma J."/>
        </authorList>
    </citation>
    <scope>NUCLEOTIDE SEQUENCE [LARGE SCALE GENOMIC DNA]</scope>
    <source>
        <strain evidence="5">CCM 7526</strain>
    </source>
</reference>